<organism evidence="13 14">
    <name type="scientific">Tropilaelaps mercedesae</name>
    <dbReference type="NCBI Taxonomy" id="418985"/>
    <lineage>
        <taxon>Eukaryota</taxon>
        <taxon>Metazoa</taxon>
        <taxon>Ecdysozoa</taxon>
        <taxon>Arthropoda</taxon>
        <taxon>Chelicerata</taxon>
        <taxon>Arachnida</taxon>
        <taxon>Acari</taxon>
        <taxon>Parasitiformes</taxon>
        <taxon>Mesostigmata</taxon>
        <taxon>Gamasina</taxon>
        <taxon>Dermanyssoidea</taxon>
        <taxon>Laelapidae</taxon>
        <taxon>Tropilaelaps</taxon>
    </lineage>
</organism>
<gene>
    <name evidence="13" type="ORF">BIW11_13816</name>
</gene>
<feature type="transmembrane region" description="Helical" evidence="10">
    <location>
        <begin position="158"/>
        <end position="177"/>
    </location>
</feature>
<keyword evidence="9 10" id="KW-0807">Transducer</keyword>
<keyword evidence="5 10" id="KW-0297">G-protein coupled receptor</keyword>
<comment type="similarity">
    <text evidence="10">Belongs to the G-protein coupled receptor 1 family. Vasopressin/oxytocin receptor subfamily.</text>
</comment>
<comment type="subcellular location">
    <subcellularLocation>
        <location evidence="1 10">Cell membrane</location>
        <topology evidence="1 10">Multi-pass membrane protein</topology>
    </subcellularLocation>
</comment>
<feature type="region of interest" description="Disordered" evidence="11">
    <location>
        <begin position="371"/>
        <end position="408"/>
    </location>
</feature>
<feature type="domain" description="G-protein coupled receptors family 1 profile" evidence="12">
    <location>
        <begin position="51"/>
        <end position="320"/>
    </location>
</feature>
<evidence type="ECO:0000256" key="3">
    <source>
        <dbReference type="ARBA" id="ARBA00022692"/>
    </source>
</evidence>
<evidence type="ECO:0000313" key="13">
    <source>
        <dbReference type="EMBL" id="OQR66963.1"/>
    </source>
</evidence>
<dbReference type="AlphaFoldDB" id="A0A1V9X0K3"/>
<dbReference type="InterPro" id="IPR001817">
    <property type="entry name" value="Vasoprsn_rcpt"/>
</dbReference>
<sequence>MEEVVAINVSDSPPGGELHSAVGGWATERDPVLALIEVATSAVILGLTLSANTLVLVGLARQRRQKPYSRMYRLMAHLSIADILVGLLCTLPQLAWDISFRFQGNALLCKLVKWSQVFSLYLSTYMLVAMSIDRFLAVHVPLSSGLSPNRLVSGLVRASYVIAITAALPQLVVFTQVDIGNGVEECWAIASPFVLNVYVIYFMVVAFVLPMIIMTICYGYICRCLYIYSRERTRALTGGTTRVGSPRGSCISDISAAKAQTLKMTLTVVICFFLCWVPFCAATLYRQFTPSNEVPPWVLPWITILLLLPSLNSCTNPWIYLAFSSGLLREIKNIFGIKSKESRDISATVHRVRGHYIEGKPMKRQALEMRRKISRDDPKNKRGPPQRFLLARRETPQTTGTQSGQCYGQRFDAGSATEATIPLNVISHSKGNSALTPLIQIVHCYDGPLL</sequence>
<dbReference type="PRINTS" id="PR00237">
    <property type="entry name" value="GPCRRHODOPSN"/>
</dbReference>
<evidence type="ECO:0000256" key="6">
    <source>
        <dbReference type="ARBA" id="ARBA00023136"/>
    </source>
</evidence>
<evidence type="ECO:0000256" key="10">
    <source>
        <dbReference type="RuleBase" id="RU046427"/>
    </source>
</evidence>
<feature type="compositionally biased region" description="Polar residues" evidence="11">
    <location>
        <begin position="396"/>
        <end position="406"/>
    </location>
</feature>
<dbReference type="FunCoup" id="A0A1V9X0K3">
    <property type="interactions" value="32"/>
</dbReference>
<evidence type="ECO:0000259" key="12">
    <source>
        <dbReference type="PROSITE" id="PS50262"/>
    </source>
</evidence>
<dbReference type="InterPro" id="IPR000276">
    <property type="entry name" value="GPCR_Rhodpsn"/>
</dbReference>
<dbReference type="GO" id="GO:0032870">
    <property type="term" value="P:cellular response to hormone stimulus"/>
    <property type="evidence" value="ECO:0007669"/>
    <property type="project" value="TreeGrafter"/>
</dbReference>
<dbReference type="Proteomes" id="UP000192247">
    <property type="component" value="Unassembled WGS sequence"/>
</dbReference>
<dbReference type="GO" id="GO:0005886">
    <property type="term" value="C:plasma membrane"/>
    <property type="evidence" value="ECO:0007669"/>
    <property type="project" value="UniProtKB-SubCell"/>
</dbReference>
<keyword evidence="3 10" id="KW-0812">Transmembrane</keyword>
<dbReference type="PANTHER" id="PTHR24241:SF161">
    <property type="entry name" value="G-PROTEIN COUPLED RECEPTORS FAMILY 1 PROFILE DOMAIN-CONTAINING PROTEIN"/>
    <property type="match status" value="1"/>
</dbReference>
<proteinExistence type="inferred from homology"/>
<keyword evidence="4 10" id="KW-1133">Transmembrane helix</keyword>
<feature type="transmembrane region" description="Helical" evidence="10">
    <location>
        <begin position="32"/>
        <end position="60"/>
    </location>
</feature>
<evidence type="ECO:0000256" key="2">
    <source>
        <dbReference type="ARBA" id="ARBA00022475"/>
    </source>
</evidence>
<dbReference type="PANTHER" id="PTHR24241">
    <property type="entry name" value="NEUROPEPTIDE RECEPTOR-RELATED G-PROTEIN COUPLED RECEPTOR"/>
    <property type="match status" value="1"/>
</dbReference>
<evidence type="ECO:0000256" key="11">
    <source>
        <dbReference type="SAM" id="MobiDB-lite"/>
    </source>
</evidence>
<dbReference type="PROSITE" id="PS00237">
    <property type="entry name" value="G_PROTEIN_RECEP_F1_1"/>
    <property type="match status" value="1"/>
</dbReference>
<dbReference type="SUPFAM" id="SSF81321">
    <property type="entry name" value="Family A G protein-coupled receptor-like"/>
    <property type="match status" value="1"/>
</dbReference>
<feature type="transmembrane region" description="Helical" evidence="10">
    <location>
        <begin position="197"/>
        <end position="221"/>
    </location>
</feature>
<name>A0A1V9X0K3_9ACAR</name>
<dbReference type="PRINTS" id="PR00896">
    <property type="entry name" value="VASOPRESSINR"/>
</dbReference>
<evidence type="ECO:0000256" key="4">
    <source>
        <dbReference type="ARBA" id="ARBA00022989"/>
    </source>
</evidence>
<feature type="transmembrane region" description="Helical" evidence="10">
    <location>
        <begin position="72"/>
        <end position="96"/>
    </location>
</feature>
<dbReference type="InParanoid" id="A0A1V9X0K3"/>
<evidence type="ECO:0000256" key="5">
    <source>
        <dbReference type="ARBA" id="ARBA00023040"/>
    </source>
</evidence>
<keyword evidence="7 10" id="KW-0675">Receptor</keyword>
<feature type="compositionally biased region" description="Basic and acidic residues" evidence="11">
    <location>
        <begin position="371"/>
        <end position="380"/>
    </location>
</feature>
<dbReference type="PROSITE" id="PS50262">
    <property type="entry name" value="G_PROTEIN_RECEP_F1_2"/>
    <property type="match status" value="1"/>
</dbReference>
<keyword evidence="14" id="KW-1185">Reference proteome</keyword>
<evidence type="ECO:0000256" key="7">
    <source>
        <dbReference type="ARBA" id="ARBA00023170"/>
    </source>
</evidence>
<reference evidence="13 14" key="1">
    <citation type="journal article" date="2017" name="Gigascience">
        <title>Draft genome of the honey bee ectoparasitic mite, Tropilaelaps mercedesae, is shaped by the parasitic life history.</title>
        <authorList>
            <person name="Dong X."/>
            <person name="Armstrong S.D."/>
            <person name="Xia D."/>
            <person name="Makepeace B.L."/>
            <person name="Darby A.C."/>
            <person name="Kadowaki T."/>
        </authorList>
    </citation>
    <scope>NUCLEOTIDE SEQUENCE [LARGE SCALE GENOMIC DNA]</scope>
    <source>
        <strain evidence="13">Wuxi-XJTLU</strain>
    </source>
</reference>
<accession>A0A1V9X0K3</accession>
<protein>
    <submittedName>
        <fullName evidence="13">Putative vasopressin/oxytocin receptor-like</fullName>
    </submittedName>
</protein>
<evidence type="ECO:0000256" key="9">
    <source>
        <dbReference type="ARBA" id="ARBA00023224"/>
    </source>
</evidence>
<dbReference type="Pfam" id="PF00001">
    <property type="entry name" value="7tm_1"/>
    <property type="match status" value="1"/>
</dbReference>
<dbReference type="GO" id="GO:0042277">
    <property type="term" value="F:peptide binding"/>
    <property type="evidence" value="ECO:0007669"/>
    <property type="project" value="TreeGrafter"/>
</dbReference>
<dbReference type="OrthoDB" id="5987909at2759"/>
<evidence type="ECO:0000313" key="14">
    <source>
        <dbReference type="Proteomes" id="UP000192247"/>
    </source>
</evidence>
<keyword evidence="8 10" id="KW-0325">Glycoprotein</keyword>
<comment type="caution">
    <text evidence="13">The sequence shown here is derived from an EMBL/GenBank/DDBJ whole genome shotgun (WGS) entry which is preliminary data.</text>
</comment>
<dbReference type="Gene3D" id="1.20.1070.10">
    <property type="entry name" value="Rhodopsin 7-helix transmembrane proteins"/>
    <property type="match status" value="1"/>
</dbReference>
<dbReference type="STRING" id="418985.A0A1V9X0K3"/>
<keyword evidence="6 10" id="KW-0472">Membrane</keyword>
<feature type="transmembrane region" description="Helical" evidence="10">
    <location>
        <begin position="264"/>
        <end position="285"/>
    </location>
</feature>
<feature type="transmembrane region" description="Helical" evidence="10">
    <location>
        <begin position="297"/>
        <end position="323"/>
    </location>
</feature>
<evidence type="ECO:0000256" key="1">
    <source>
        <dbReference type="ARBA" id="ARBA00004651"/>
    </source>
</evidence>
<keyword evidence="2" id="KW-1003">Cell membrane</keyword>
<dbReference type="InterPro" id="IPR017452">
    <property type="entry name" value="GPCR_Rhodpsn_7TM"/>
</dbReference>
<dbReference type="GO" id="GO:0005000">
    <property type="term" value="F:vasopressin receptor activity"/>
    <property type="evidence" value="ECO:0007669"/>
    <property type="project" value="InterPro"/>
</dbReference>
<evidence type="ECO:0000256" key="8">
    <source>
        <dbReference type="ARBA" id="ARBA00023180"/>
    </source>
</evidence>
<dbReference type="EMBL" id="MNPL01030447">
    <property type="protein sequence ID" value="OQR66963.1"/>
    <property type="molecule type" value="Genomic_DNA"/>
</dbReference>
<feature type="transmembrane region" description="Helical" evidence="10">
    <location>
        <begin position="116"/>
        <end position="137"/>
    </location>
</feature>